<dbReference type="EMBL" id="JBHTIS010000720">
    <property type="protein sequence ID" value="MFD1046599.1"/>
    <property type="molecule type" value="Genomic_DNA"/>
</dbReference>
<evidence type="ECO:0000256" key="2">
    <source>
        <dbReference type="SAM" id="MobiDB-lite"/>
    </source>
</evidence>
<protein>
    <recommendedName>
        <fullName evidence="5">HNH endonuclease</fullName>
    </recommendedName>
</protein>
<sequence>GVQVDPASGVTPLAQRFPSGRGGDLSVVVGEATATGHPAEHTIDVIVEGGKTVKVRYGYDPGVAQPFWVEVPDGKGGSTVERFASFEAYNEWYQRRFGTSPEVDGDAGPAAPGGHKRDIPESEAEARERLTQLRERVNRLRTAHPDDNATQVLCAYLTEQLDEAREALGRANRKDDPETLPTGILDNVADALDGHSRSLVPVQTARVQGLLRRVNTQLADVERDLQQARERLAAETNAAQRRQLQNRVNQLEEIRADLAELAPECASLESRMQADPDMDARLEYDSLRRRAGRAMREDYAVDVPLTDPVTRAEVMAYFEEATRKLLGYPGGETLRARYLELLAAADGVTLTQSPRQAGTPVASTTRMRQAVIEAIHAGHYPPEYVAAFEAAAAGQADGWPRTPHGEAWEVDHVLELWAGGADDASNYLAIDPRLHDIKSEILTEFRNRFRSRLQEPGEQTDIRHSGGLDE</sequence>
<name>A0ABW3MBE6_9PSEU</name>
<evidence type="ECO:0000256" key="1">
    <source>
        <dbReference type="SAM" id="Coils"/>
    </source>
</evidence>
<feature type="region of interest" description="Disordered" evidence="2">
    <location>
        <begin position="1"/>
        <end position="22"/>
    </location>
</feature>
<accession>A0ABW3MBE6</accession>
<feature type="coiled-coil region" evidence="1">
    <location>
        <begin position="211"/>
        <end position="261"/>
    </location>
</feature>
<reference evidence="4" key="1">
    <citation type="journal article" date="2019" name="Int. J. Syst. Evol. Microbiol.">
        <title>The Global Catalogue of Microorganisms (GCM) 10K type strain sequencing project: providing services to taxonomists for standard genome sequencing and annotation.</title>
        <authorList>
            <consortium name="The Broad Institute Genomics Platform"/>
            <consortium name="The Broad Institute Genome Sequencing Center for Infectious Disease"/>
            <person name="Wu L."/>
            <person name="Ma J."/>
        </authorList>
    </citation>
    <scope>NUCLEOTIDE SEQUENCE [LARGE SCALE GENOMIC DNA]</scope>
    <source>
        <strain evidence="4">JCM 31486</strain>
    </source>
</reference>
<feature type="non-terminal residue" evidence="3">
    <location>
        <position position="1"/>
    </location>
</feature>
<organism evidence="3 4">
    <name type="scientific">Kibdelosporangium lantanae</name>
    <dbReference type="NCBI Taxonomy" id="1497396"/>
    <lineage>
        <taxon>Bacteria</taxon>
        <taxon>Bacillati</taxon>
        <taxon>Actinomycetota</taxon>
        <taxon>Actinomycetes</taxon>
        <taxon>Pseudonocardiales</taxon>
        <taxon>Pseudonocardiaceae</taxon>
        <taxon>Kibdelosporangium</taxon>
    </lineage>
</organism>
<gene>
    <name evidence="3" type="ORF">ACFQ1S_14065</name>
</gene>
<dbReference type="Proteomes" id="UP001597045">
    <property type="component" value="Unassembled WGS sequence"/>
</dbReference>
<proteinExistence type="predicted"/>
<keyword evidence="1" id="KW-0175">Coiled coil</keyword>
<evidence type="ECO:0008006" key="5">
    <source>
        <dbReference type="Google" id="ProtNLM"/>
    </source>
</evidence>
<feature type="region of interest" description="Disordered" evidence="2">
    <location>
        <begin position="99"/>
        <end position="125"/>
    </location>
</feature>
<keyword evidence="4" id="KW-1185">Reference proteome</keyword>
<evidence type="ECO:0000313" key="3">
    <source>
        <dbReference type="EMBL" id="MFD1046599.1"/>
    </source>
</evidence>
<comment type="caution">
    <text evidence="3">The sequence shown here is derived from an EMBL/GenBank/DDBJ whole genome shotgun (WGS) entry which is preliminary data.</text>
</comment>
<evidence type="ECO:0000313" key="4">
    <source>
        <dbReference type="Proteomes" id="UP001597045"/>
    </source>
</evidence>
<feature type="compositionally biased region" description="Basic and acidic residues" evidence="2">
    <location>
        <begin position="115"/>
        <end position="125"/>
    </location>
</feature>